<accession>A0A564J877</accession>
<evidence type="ECO:0000313" key="1">
    <source>
        <dbReference type="EMBL" id="VUS53920.1"/>
    </source>
</evidence>
<sequence>MEKLDGGQPRYDRASFEEVAKPLIKWLNENANPHASVIVDVTNFTLFTGEIGVHTEEFIKD</sequence>
<dbReference type="EMBL" id="CABGHF010000008">
    <property type="protein sequence ID" value="VUS53920.1"/>
    <property type="molecule type" value="Genomic_DNA"/>
</dbReference>
<reference evidence="1 2" key="1">
    <citation type="submission" date="2019-07" db="EMBL/GenBank/DDBJ databases">
        <authorList>
            <person name="Brisse S."/>
            <person name="Rodrigues C."/>
            <person name="Thorpe H."/>
        </authorList>
    </citation>
    <scope>NUCLEOTIDE SEQUENCE [LARGE SCALE GENOMIC DNA]</scope>
    <source>
        <strain evidence="1">SB6408</strain>
    </source>
</reference>
<organism evidence="1 2">
    <name type="scientific">Klebsiella spallanzanii</name>
    <dbReference type="NCBI Taxonomy" id="2587528"/>
    <lineage>
        <taxon>Bacteria</taxon>
        <taxon>Pseudomonadati</taxon>
        <taxon>Pseudomonadota</taxon>
        <taxon>Gammaproteobacteria</taxon>
        <taxon>Enterobacterales</taxon>
        <taxon>Enterobacteriaceae</taxon>
        <taxon>Klebsiella/Raoultella group</taxon>
        <taxon>Klebsiella</taxon>
    </lineage>
</organism>
<name>A0A564J877_9ENTR</name>
<proteinExistence type="predicted"/>
<evidence type="ECO:0000313" key="2">
    <source>
        <dbReference type="Proteomes" id="UP000318370"/>
    </source>
</evidence>
<gene>
    <name evidence="1" type="ORF">SB6408_04556</name>
</gene>
<protein>
    <submittedName>
        <fullName evidence="1">Uncharacterized protein</fullName>
    </submittedName>
</protein>
<dbReference type="RefSeq" id="WP_142462485.1">
    <property type="nucleotide sequence ID" value="NZ_CABGHF010000008.1"/>
</dbReference>
<dbReference type="Proteomes" id="UP000318370">
    <property type="component" value="Unassembled WGS sequence"/>
</dbReference>
<dbReference type="AlphaFoldDB" id="A0A564J877"/>